<name>A0AB39SBE6_9ACTN</name>
<dbReference type="CDD" id="cd02440">
    <property type="entry name" value="AdoMet_MTases"/>
    <property type="match status" value="1"/>
</dbReference>
<feature type="domain" description="Methyltransferase type 11" evidence="1">
    <location>
        <begin position="53"/>
        <end position="140"/>
    </location>
</feature>
<keyword evidence="2" id="KW-0489">Methyltransferase</keyword>
<keyword evidence="2" id="KW-0808">Transferase</keyword>
<dbReference type="EMBL" id="CP163440">
    <property type="protein sequence ID" value="XDQ62990.1"/>
    <property type="molecule type" value="Genomic_DNA"/>
</dbReference>
<dbReference type="PANTHER" id="PTHR42912:SF93">
    <property type="entry name" value="N6-ADENOSINE-METHYLTRANSFERASE TMT1A"/>
    <property type="match status" value="1"/>
</dbReference>
<reference evidence="2" key="1">
    <citation type="submission" date="2024-07" db="EMBL/GenBank/DDBJ databases">
        <authorList>
            <person name="Yu S.T."/>
        </authorList>
    </citation>
    <scope>NUCLEOTIDE SEQUENCE</scope>
    <source>
        <strain evidence="2">R35</strain>
    </source>
</reference>
<dbReference type="Pfam" id="PF08241">
    <property type="entry name" value="Methyltransf_11"/>
    <property type="match status" value="1"/>
</dbReference>
<dbReference type="PANTHER" id="PTHR42912">
    <property type="entry name" value="METHYLTRANSFERASE"/>
    <property type="match status" value="1"/>
</dbReference>
<dbReference type="RefSeq" id="WP_369259880.1">
    <property type="nucleotide sequence ID" value="NZ_CP163440.1"/>
</dbReference>
<dbReference type="InterPro" id="IPR029063">
    <property type="entry name" value="SAM-dependent_MTases_sf"/>
</dbReference>
<organism evidence="2">
    <name type="scientific">Streptomyces sp. R35</name>
    <dbReference type="NCBI Taxonomy" id="3238630"/>
    <lineage>
        <taxon>Bacteria</taxon>
        <taxon>Bacillati</taxon>
        <taxon>Actinomycetota</taxon>
        <taxon>Actinomycetes</taxon>
        <taxon>Kitasatosporales</taxon>
        <taxon>Streptomycetaceae</taxon>
        <taxon>Streptomyces</taxon>
    </lineage>
</organism>
<evidence type="ECO:0000259" key="1">
    <source>
        <dbReference type="Pfam" id="PF08241"/>
    </source>
</evidence>
<accession>A0AB39SBE6</accession>
<dbReference type="InterPro" id="IPR013216">
    <property type="entry name" value="Methyltransf_11"/>
</dbReference>
<dbReference type="GO" id="GO:0008757">
    <property type="term" value="F:S-adenosylmethionine-dependent methyltransferase activity"/>
    <property type="evidence" value="ECO:0007669"/>
    <property type="project" value="InterPro"/>
</dbReference>
<dbReference type="SUPFAM" id="SSF53335">
    <property type="entry name" value="S-adenosyl-L-methionine-dependent methyltransferases"/>
    <property type="match status" value="1"/>
</dbReference>
<evidence type="ECO:0000313" key="2">
    <source>
        <dbReference type="EMBL" id="XDQ62990.1"/>
    </source>
</evidence>
<sequence>MGPKATGTGSTPAYDEHADWYNDFMSAGTAGAYIERVHATIVALLGTGEGMCLDVCCGTGAHAPALGGLGWTPVGVDLSGGQLRHAVRKLPVAQADATALPFGDGSVPAVACVLAHTDVPDYAAVLREVARVLRPGGRFVHLGVHPCFIGAFADWSDRPRVLLDERYADRSRSFEAWNPAGVRARVGAWHLPLAELLNATTAAGLRLVRTAEAGPGGVPDLFGFLAVKD</sequence>
<dbReference type="GO" id="GO:0032259">
    <property type="term" value="P:methylation"/>
    <property type="evidence" value="ECO:0007669"/>
    <property type="project" value="UniProtKB-KW"/>
</dbReference>
<dbReference type="InterPro" id="IPR050508">
    <property type="entry name" value="Methyltransf_Superfamily"/>
</dbReference>
<proteinExistence type="predicted"/>
<dbReference type="EC" id="2.1.1.-" evidence="2"/>
<dbReference type="Gene3D" id="3.40.50.150">
    <property type="entry name" value="Vaccinia Virus protein VP39"/>
    <property type="match status" value="1"/>
</dbReference>
<protein>
    <submittedName>
        <fullName evidence="2">Class I SAM-dependent methyltransferase</fullName>
        <ecNumber evidence="2">2.1.1.-</ecNumber>
    </submittedName>
</protein>
<dbReference type="AlphaFoldDB" id="A0AB39SBE6"/>
<gene>
    <name evidence="2" type="ORF">AB5J50_20375</name>
</gene>